<evidence type="ECO:0000256" key="4">
    <source>
        <dbReference type="ARBA" id="ARBA00022692"/>
    </source>
</evidence>
<dbReference type="STRING" id="105785.A0A2J7Q2N7"/>
<comment type="catalytic activity">
    <reaction evidence="10">
        <text>a very-long-chain acyl-CoA + malonyl-CoA + H(+) = a very-long-chain 3-oxoacyl-CoA + CO2 + CoA</text>
        <dbReference type="Rhea" id="RHEA:32727"/>
        <dbReference type="ChEBI" id="CHEBI:15378"/>
        <dbReference type="ChEBI" id="CHEBI:16526"/>
        <dbReference type="ChEBI" id="CHEBI:57287"/>
        <dbReference type="ChEBI" id="CHEBI:57384"/>
        <dbReference type="ChEBI" id="CHEBI:90725"/>
        <dbReference type="ChEBI" id="CHEBI:90736"/>
        <dbReference type="EC" id="2.3.1.199"/>
    </reaction>
</comment>
<proteinExistence type="inferred from homology"/>
<feature type="transmembrane region" description="Helical" evidence="10">
    <location>
        <begin position="235"/>
        <end position="254"/>
    </location>
</feature>
<dbReference type="OrthoDB" id="434092at2759"/>
<dbReference type="Proteomes" id="UP000235965">
    <property type="component" value="Unassembled WGS sequence"/>
</dbReference>
<feature type="transmembrane region" description="Helical" evidence="10">
    <location>
        <begin position="117"/>
        <end position="135"/>
    </location>
</feature>
<comment type="subcellular location">
    <subcellularLocation>
        <location evidence="1">Membrane</location>
        <topology evidence="1">Multi-pass membrane protein</topology>
    </subcellularLocation>
</comment>
<keyword evidence="7 10" id="KW-0443">Lipid metabolism</keyword>
<keyword evidence="12" id="KW-1185">Reference proteome</keyword>
<dbReference type="AlphaFoldDB" id="A0A2J7Q2N7"/>
<feature type="transmembrane region" description="Helical" evidence="10">
    <location>
        <begin position="205"/>
        <end position="223"/>
    </location>
</feature>
<keyword evidence="4 10" id="KW-0812">Transmembrane</keyword>
<dbReference type="GO" id="GO:0009922">
    <property type="term" value="F:fatty acid elongase activity"/>
    <property type="evidence" value="ECO:0007669"/>
    <property type="project" value="UniProtKB-EC"/>
</dbReference>
<protein>
    <recommendedName>
        <fullName evidence="10">Elongation of very long chain fatty acids protein</fullName>
        <ecNumber evidence="10">2.3.1.199</ecNumber>
    </recommendedName>
    <alternativeName>
        <fullName evidence="10">Very-long-chain 3-oxoacyl-CoA synthase</fullName>
    </alternativeName>
</protein>
<accession>A0A2J7Q2N7</accession>
<keyword evidence="5 10" id="KW-0276">Fatty acid metabolism</keyword>
<dbReference type="EMBL" id="NEVH01019369">
    <property type="protein sequence ID" value="PNF22837.1"/>
    <property type="molecule type" value="Genomic_DNA"/>
</dbReference>
<evidence type="ECO:0000256" key="9">
    <source>
        <dbReference type="ARBA" id="ARBA00023160"/>
    </source>
</evidence>
<feature type="transmembrane region" description="Helical" evidence="10">
    <location>
        <begin position="147"/>
        <end position="165"/>
    </location>
</feature>
<dbReference type="EC" id="2.3.1.199" evidence="10"/>
<evidence type="ECO:0000256" key="5">
    <source>
        <dbReference type="ARBA" id="ARBA00022832"/>
    </source>
</evidence>
<dbReference type="GO" id="GO:0030148">
    <property type="term" value="P:sphingolipid biosynthetic process"/>
    <property type="evidence" value="ECO:0007669"/>
    <property type="project" value="TreeGrafter"/>
</dbReference>
<dbReference type="PANTHER" id="PTHR11157:SF28">
    <property type="entry name" value="ELONGATION OF VERY LONG CHAIN FATTY ACIDS PROTEIN"/>
    <property type="match status" value="1"/>
</dbReference>
<keyword evidence="2 10" id="KW-0444">Lipid biosynthesis</keyword>
<evidence type="ECO:0000313" key="11">
    <source>
        <dbReference type="EMBL" id="PNF22837.1"/>
    </source>
</evidence>
<reference evidence="11 12" key="1">
    <citation type="submission" date="2017-12" db="EMBL/GenBank/DDBJ databases">
        <title>Hemimetabolous genomes reveal molecular basis of termite eusociality.</title>
        <authorList>
            <person name="Harrison M.C."/>
            <person name="Jongepier E."/>
            <person name="Robertson H.M."/>
            <person name="Arning N."/>
            <person name="Bitard-Feildel T."/>
            <person name="Chao H."/>
            <person name="Childers C.P."/>
            <person name="Dinh H."/>
            <person name="Doddapaneni H."/>
            <person name="Dugan S."/>
            <person name="Gowin J."/>
            <person name="Greiner C."/>
            <person name="Han Y."/>
            <person name="Hu H."/>
            <person name="Hughes D.S.T."/>
            <person name="Huylmans A.-K."/>
            <person name="Kemena C."/>
            <person name="Kremer L.P.M."/>
            <person name="Lee S.L."/>
            <person name="Lopez-Ezquerra A."/>
            <person name="Mallet L."/>
            <person name="Monroy-Kuhn J.M."/>
            <person name="Moser A."/>
            <person name="Murali S.C."/>
            <person name="Muzny D.M."/>
            <person name="Otani S."/>
            <person name="Piulachs M.-D."/>
            <person name="Poelchau M."/>
            <person name="Qu J."/>
            <person name="Schaub F."/>
            <person name="Wada-Katsumata A."/>
            <person name="Worley K.C."/>
            <person name="Xie Q."/>
            <person name="Ylla G."/>
            <person name="Poulsen M."/>
            <person name="Gibbs R.A."/>
            <person name="Schal C."/>
            <person name="Richards S."/>
            <person name="Belles X."/>
            <person name="Korb J."/>
            <person name="Bornberg-Bauer E."/>
        </authorList>
    </citation>
    <scope>NUCLEOTIDE SEQUENCE [LARGE SCALE GENOMIC DNA]</scope>
    <source>
        <tissue evidence="11">Whole body</tissue>
    </source>
</reference>
<dbReference type="InParanoid" id="A0A2J7Q2N7"/>
<feature type="transmembrane region" description="Helical" evidence="10">
    <location>
        <begin position="65"/>
        <end position="83"/>
    </location>
</feature>
<dbReference type="FunCoup" id="A0A2J7Q2N7">
    <property type="interactions" value="22"/>
</dbReference>
<evidence type="ECO:0000256" key="3">
    <source>
        <dbReference type="ARBA" id="ARBA00022679"/>
    </source>
</evidence>
<evidence type="ECO:0000256" key="7">
    <source>
        <dbReference type="ARBA" id="ARBA00023098"/>
    </source>
</evidence>
<comment type="similarity">
    <text evidence="10">Belongs to the ELO family.</text>
</comment>
<evidence type="ECO:0000256" key="8">
    <source>
        <dbReference type="ARBA" id="ARBA00023136"/>
    </source>
</evidence>
<feature type="transmembrane region" description="Helical" evidence="10">
    <location>
        <begin position="171"/>
        <end position="193"/>
    </location>
</feature>
<keyword evidence="8 10" id="KW-0472">Membrane</keyword>
<dbReference type="GO" id="GO:0019367">
    <property type="term" value="P:fatty acid elongation, saturated fatty acid"/>
    <property type="evidence" value="ECO:0007669"/>
    <property type="project" value="TreeGrafter"/>
</dbReference>
<feature type="transmembrane region" description="Helical" evidence="10">
    <location>
        <begin position="27"/>
        <end position="45"/>
    </location>
</feature>
<comment type="caution">
    <text evidence="11">The sequence shown here is derived from an EMBL/GenBank/DDBJ whole genome shotgun (WGS) entry which is preliminary data.</text>
</comment>
<keyword evidence="3 10" id="KW-0808">Transferase</keyword>
<dbReference type="GO" id="GO:0042761">
    <property type="term" value="P:very long-chain fatty acid biosynthetic process"/>
    <property type="evidence" value="ECO:0007669"/>
    <property type="project" value="TreeGrafter"/>
</dbReference>
<name>A0A2J7Q2N7_9NEOP</name>
<dbReference type="Pfam" id="PF01151">
    <property type="entry name" value="ELO"/>
    <property type="match status" value="1"/>
</dbReference>
<keyword evidence="6 10" id="KW-1133">Transmembrane helix</keyword>
<evidence type="ECO:0000256" key="10">
    <source>
        <dbReference type="RuleBase" id="RU361115"/>
    </source>
</evidence>
<sequence>MATGLATFMDGYNTFMETKSDPRTKDWMLMSGPVPLLTILITYFYFCTTAGPRWMKDRKPFDLKYVLMVYNAFQVAFSIWLVHEGLQAGWLRDYSYRCQPVDYSDNPLALRMAHACWWYMFCKIVELLDTVFFVLRKKNKQVSYLHLYHHTLMPICAWIGVKFLPGGHGTLLGVINSFVHIIMYAYYLLAALGPEVQKYLWWKKYLTTLQIVQFFIVFLHSAQLLIYECNYPKTIVFLLLINALYFVYLFTMFYKKTYRSKKDV</sequence>
<organism evidence="11 12">
    <name type="scientific">Cryptotermes secundus</name>
    <dbReference type="NCBI Taxonomy" id="105785"/>
    <lineage>
        <taxon>Eukaryota</taxon>
        <taxon>Metazoa</taxon>
        <taxon>Ecdysozoa</taxon>
        <taxon>Arthropoda</taxon>
        <taxon>Hexapoda</taxon>
        <taxon>Insecta</taxon>
        <taxon>Pterygota</taxon>
        <taxon>Neoptera</taxon>
        <taxon>Polyneoptera</taxon>
        <taxon>Dictyoptera</taxon>
        <taxon>Blattodea</taxon>
        <taxon>Blattoidea</taxon>
        <taxon>Termitoidae</taxon>
        <taxon>Kalotermitidae</taxon>
        <taxon>Cryptotermitinae</taxon>
        <taxon>Cryptotermes</taxon>
    </lineage>
</organism>
<keyword evidence="9 10" id="KW-0275">Fatty acid biosynthesis</keyword>
<evidence type="ECO:0000256" key="1">
    <source>
        <dbReference type="ARBA" id="ARBA00004141"/>
    </source>
</evidence>
<dbReference type="PANTHER" id="PTHR11157">
    <property type="entry name" value="FATTY ACID ACYL TRANSFERASE-RELATED"/>
    <property type="match status" value="1"/>
</dbReference>
<evidence type="ECO:0000256" key="6">
    <source>
        <dbReference type="ARBA" id="ARBA00022989"/>
    </source>
</evidence>
<dbReference type="InterPro" id="IPR002076">
    <property type="entry name" value="ELO_fam"/>
</dbReference>
<dbReference type="GO" id="GO:0005789">
    <property type="term" value="C:endoplasmic reticulum membrane"/>
    <property type="evidence" value="ECO:0007669"/>
    <property type="project" value="TreeGrafter"/>
</dbReference>
<evidence type="ECO:0000313" key="12">
    <source>
        <dbReference type="Proteomes" id="UP000235965"/>
    </source>
</evidence>
<gene>
    <name evidence="11" type="ORF">B7P43_G02160</name>
</gene>
<evidence type="ECO:0000256" key="2">
    <source>
        <dbReference type="ARBA" id="ARBA00022516"/>
    </source>
</evidence>
<dbReference type="GO" id="GO:0034626">
    <property type="term" value="P:fatty acid elongation, polyunsaturated fatty acid"/>
    <property type="evidence" value="ECO:0007669"/>
    <property type="project" value="TreeGrafter"/>
</dbReference>
<dbReference type="GO" id="GO:0034625">
    <property type="term" value="P:fatty acid elongation, monounsaturated fatty acid"/>
    <property type="evidence" value="ECO:0007669"/>
    <property type="project" value="TreeGrafter"/>
</dbReference>